<feature type="chain" id="PRO_5012137615" evidence="2">
    <location>
        <begin position="23"/>
        <end position="107"/>
    </location>
</feature>
<feature type="region of interest" description="Disordered" evidence="1">
    <location>
        <begin position="85"/>
        <end position="107"/>
    </location>
</feature>
<dbReference type="EMBL" id="KV878209">
    <property type="protein sequence ID" value="OJJ40197.1"/>
    <property type="molecule type" value="Genomic_DNA"/>
</dbReference>
<evidence type="ECO:0000256" key="2">
    <source>
        <dbReference type="SAM" id="SignalP"/>
    </source>
</evidence>
<evidence type="ECO:0000256" key="1">
    <source>
        <dbReference type="SAM" id="MobiDB-lite"/>
    </source>
</evidence>
<accession>A0A1L9RZC4</accession>
<sequence>MGSFCIVNCVCFQALFLEGVYCERGLNIMGIRSRYHCSSHSPRIYLTSCLASIDLVPVSHCYWPLTQWDSLIGWRRSSFPSYKKQKSHATFRGSQTSLTPASLNQRR</sequence>
<dbReference type="GeneID" id="63748104"/>
<reference evidence="4" key="1">
    <citation type="journal article" date="2017" name="Genome Biol.">
        <title>Comparative genomics reveals high biological diversity and specific adaptations in the industrially and medically important fungal genus Aspergillus.</title>
        <authorList>
            <person name="de Vries R.P."/>
            <person name="Riley R."/>
            <person name="Wiebenga A."/>
            <person name="Aguilar-Osorio G."/>
            <person name="Amillis S."/>
            <person name="Uchima C.A."/>
            <person name="Anderluh G."/>
            <person name="Asadollahi M."/>
            <person name="Askin M."/>
            <person name="Barry K."/>
            <person name="Battaglia E."/>
            <person name="Bayram O."/>
            <person name="Benocci T."/>
            <person name="Braus-Stromeyer S.A."/>
            <person name="Caldana C."/>
            <person name="Canovas D."/>
            <person name="Cerqueira G.C."/>
            <person name="Chen F."/>
            <person name="Chen W."/>
            <person name="Choi C."/>
            <person name="Clum A."/>
            <person name="Dos Santos R.A."/>
            <person name="Damasio A.R."/>
            <person name="Diallinas G."/>
            <person name="Emri T."/>
            <person name="Fekete E."/>
            <person name="Flipphi M."/>
            <person name="Freyberg S."/>
            <person name="Gallo A."/>
            <person name="Gournas C."/>
            <person name="Habgood R."/>
            <person name="Hainaut M."/>
            <person name="Harispe M.L."/>
            <person name="Henrissat B."/>
            <person name="Hilden K.S."/>
            <person name="Hope R."/>
            <person name="Hossain A."/>
            <person name="Karabika E."/>
            <person name="Karaffa L."/>
            <person name="Karanyi Z."/>
            <person name="Krasevec N."/>
            <person name="Kuo A."/>
            <person name="Kusch H."/>
            <person name="LaButti K."/>
            <person name="Lagendijk E.L."/>
            <person name="Lapidus A."/>
            <person name="Levasseur A."/>
            <person name="Lindquist E."/>
            <person name="Lipzen A."/>
            <person name="Logrieco A.F."/>
            <person name="MacCabe A."/>
            <person name="Maekelae M.R."/>
            <person name="Malavazi I."/>
            <person name="Melin P."/>
            <person name="Meyer V."/>
            <person name="Mielnichuk N."/>
            <person name="Miskei M."/>
            <person name="Molnar A.P."/>
            <person name="Mule G."/>
            <person name="Ngan C.Y."/>
            <person name="Orejas M."/>
            <person name="Orosz E."/>
            <person name="Ouedraogo J.P."/>
            <person name="Overkamp K.M."/>
            <person name="Park H.-S."/>
            <person name="Perrone G."/>
            <person name="Piumi F."/>
            <person name="Punt P.J."/>
            <person name="Ram A.F."/>
            <person name="Ramon A."/>
            <person name="Rauscher S."/>
            <person name="Record E."/>
            <person name="Riano-Pachon D.M."/>
            <person name="Robert V."/>
            <person name="Roehrig J."/>
            <person name="Ruller R."/>
            <person name="Salamov A."/>
            <person name="Salih N.S."/>
            <person name="Samson R.A."/>
            <person name="Sandor E."/>
            <person name="Sanguinetti M."/>
            <person name="Schuetze T."/>
            <person name="Sepcic K."/>
            <person name="Shelest E."/>
            <person name="Sherlock G."/>
            <person name="Sophianopoulou V."/>
            <person name="Squina F.M."/>
            <person name="Sun H."/>
            <person name="Susca A."/>
            <person name="Todd R.B."/>
            <person name="Tsang A."/>
            <person name="Unkles S.E."/>
            <person name="van de Wiele N."/>
            <person name="van Rossen-Uffink D."/>
            <person name="Oliveira J.V."/>
            <person name="Vesth T.C."/>
            <person name="Visser J."/>
            <person name="Yu J.-H."/>
            <person name="Zhou M."/>
            <person name="Andersen M.R."/>
            <person name="Archer D.B."/>
            <person name="Baker S.E."/>
            <person name="Benoit I."/>
            <person name="Brakhage A.A."/>
            <person name="Braus G.H."/>
            <person name="Fischer R."/>
            <person name="Frisvad J.C."/>
            <person name="Goldman G.H."/>
            <person name="Houbraken J."/>
            <person name="Oakley B."/>
            <person name="Pocsi I."/>
            <person name="Scazzocchio C."/>
            <person name="Seiboth B."/>
            <person name="vanKuyk P.A."/>
            <person name="Wortman J."/>
            <person name="Dyer P.S."/>
            <person name="Grigoriev I.V."/>
        </authorList>
    </citation>
    <scope>NUCLEOTIDE SEQUENCE [LARGE SCALE GENOMIC DNA]</scope>
    <source>
        <strain evidence="4">DTO 134E9</strain>
    </source>
</reference>
<name>A0A1L9RZC4_ASPWE</name>
<proteinExistence type="predicted"/>
<dbReference type="AlphaFoldDB" id="A0A1L9RZC4"/>
<dbReference type="VEuPathDB" id="FungiDB:ASPWEDRAFT_193106"/>
<feature type="compositionally biased region" description="Polar residues" evidence="1">
    <location>
        <begin position="92"/>
        <end position="107"/>
    </location>
</feature>
<dbReference type="RefSeq" id="XP_040693873.1">
    <property type="nucleotide sequence ID" value="XM_040832256.1"/>
</dbReference>
<feature type="signal peptide" evidence="2">
    <location>
        <begin position="1"/>
        <end position="22"/>
    </location>
</feature>
<evidence type="ECO:0000313" key="4">
    <source>
        <dbReference type="Proteomes" id="UP000184383"/>
    </source>
</evidence>
<dbReference type="Proteomes" id="UP000184383">
    <property type="component" value="Unassembled WGS sequence"/>
</dbReference>
<organism evidence="3 4">
    <name type="scientific">Aspergillus wentii DTO 134E9</name>
    <dbReference type="NCBI Taxonomy" id="1073089"/>
    <lineage>
        <taxon>Eukaryota</taxon>
        <taxon>Fungi</taxon>
        <taxon>Dikarya</taxon>
        <taxon>Ascomycota</taxon>
        <taxon>Pezizomycotina</taxon>
        <taxon>Eurotiomycetes</taxon>
        <taxon>Eurotiomycetidae</taxon>
        <taxon>Eurotiales</taxon>
        <taxon>Aspergillaceae</taxon>
        <taxon>Aspergillus</taxon>
        <taxon>Aspergillus subgen. Cremei</taxon>
    </lineage>
</organism>
<keyword evidence="2" id="KW-0732">Signal</keyword>
<protein>
    <submittedName>
        <fullName evidence="3">Uncharacterized protein</fullName>
    </submittedName>
</protein>
<evidence type="ECO:0000313" key="3">
    <source>
        <dbReference type="EMBL" id="OJJ40197.1"/>
    </source>
</evidence>
<keyword evidence="4" id="KW-1185">Reference proteome</keyword>
<gene>
    <name evidence="3" type="ORF">ASPWEDRAFT_193106</name>
</gene>